<evidence type="ECO:0000256" key="2">
    <source>
        <dbReference type="ARBA" id="ARBA00022803"/>
    </source>
</evidence>
<dbReference type="GO" id="GO:0031514">
    <property type="term" value="C:motile cilium"/>
    <property type="evidence" value="ECO:0007669"/>
    <property type="project" value="TreeGrafter"/>
</dbReference>
<dbReference type="OrthoDB" id="10262375at2759"/>
<keyword evidence="1" id="KW-0677">Repeat</keyword>
<dbReference type="PANTHER" id="PTHR44314:SF1">
    <property type="entry name" value="CILIA- AND FLAGELLA-ASSOCIATED PROTEIN 70"/>
    <property type="match status" value="1"/>
</dbReference>
<dbReference type="GO" id="GO:0060271">
    <property type="term" value="P:cilium assembly"/>
    <property type="evidence" value="ECO:0007669"/>
    <property type="project" value="TreeGrafter"/>
</dbReference>
<sequence>MDGKESLGQITAAVGRICLRFKNGPDAPSPQGQVFARCTFVGRGETFFVPTPPAADSQAPPLVDKAIGSPQTLPSSVQSEPVDITEAVNSQIDQDEDNVGNDNVSNVVVADLGFSLDTAKFDLVEDTLSKIDATVIKIELCLRHGGTGGGGSTGAEVETAVIGTASVRVAAILSGENEWTNELALGTYTTSPPPDAENLKEVVAEESKEPGLTDDAAIQDASSGLLELGGSTSTIRVTLLANDDTADYTVGAGSLWMDGAEVTGVPEGWKVVPPPETERPAWNDAIAQALSGQPRHEFSIWWGADPVGAPGDNLEEEETIKEFPAMRLDGGVLSYVPDEESVNVDSVASDSAADEGSQRQASSPAPGGGNGGGAGSTTSTDENPTPAVPRDPPAGAWSVRFPSFQTKSSFLHRTSIRELRQALTTPSGGGHRQERGPEDPEKNLPSTTSKLHVILERRELRSEPSADEGKAGGKGGKKGGGKKPAAGKKGEAAENPPPPVESPWRCRAVIDLAPLARPAAVMSHPAVAAGSLVDSDARDSPLRAELRATLALAPSPAEEVPIEATADDAAGKKVEEAMAPAVAPTAEEVKLDESPGEPSDQPVLSEAESRIEQMKAADTTLFLTFALSRPLMRATAKQDTTVSVGDVFVPSDVGPRKPARDVDVELKQELDEFVQASLEEYAKLFLEPGADEDTQDLSAQDREKHLFYALNSGGLYHSFLGRLKPRVQRIVRKRFGAVPEDSAEADAFISDLYVHLVEEAAVVLNHRIKNVETKATPSYITADADKSLELKVEHLGMLADDAEARGAREEATARHEDRIEAATEAAAELEEWRPLLARSWEKYALFSLRRNRTGQHQQHTQEAVPSAKNGNVSTIGDRGGESLDHAARCLEECLRVYLPGSDESLAAASVLAAVSMEQGQLDRAWALMEKVLEQRLPSLKEGADGYETDELAGLVPRREHALRCILRDLMGDASGARRSLFLAVQSSKGEEARGAIGAIVSDDEPGTPRRTAVRVMHDACAWLLELGLPGMARRAFIVAEESERLAVKKAKERGLSVRTPSALRESSRRLKCYLILADAATAAIAADPDNSNTIASAALPGKGGSRPNEDAAIQAAEPAPAALGKAFGDQKQGSASEVMAMVYCAVDAERLAQEAVELSPGDPRPWQALAEACDAQGLIKATEAADAWAAVLDRMETAWRTSSASGEEPTSPTPPLRVYMRLGSLYNTLGRVEEAKACFLRACRAWRAPGPWLGCGAACMRLEQWQEAEDAMQHASRLDCNSSLVWGHLALLLLSMGEDRLQEADRALSQALCLGLADSSLLREIGNCYVAAGRLDAAEEALRKSLAADVNSHGNSGNPHTRRCLGDVLSARNSTSQVRAYLVALKVSVVQCPRCLHPLLVKKSDVILLIRYTPLTGTRPRSTSAKQQHAPSNKHQSMLVTNEWPMTCPCQAVQEYRRVLESPSTDVNDSEREEVLMRCGNLLRKMGRGDEIDQLHQEALFSRQQLLA</sequence>
<feature type="repeat" description="TPR" evidence="3">
    <location>
        <begin position="1319"/>
        <end position="1352"/>
    </location>
</feature>
<dbReference type="InterPro" id="IPR052628">
    <property type="entry name" value="CFAP70"/>
</dbReference>
<reference evidence="5 6" key="1">
    <citation type="journal article" date="2010" name="Nature">
        <title>The Ectocarpus genome and the independent evolution of multicellularity in brown algae.</title>
        <authorList>
            <person name="Cock J.M."/>
            <person name="Sterck L."/>
            <person name="Rouze P."/>
            <person name="Scornet D."/>
            <person name="Allen A.E."/>
            <person name="Amoutzias G."/>
            <person name="Anthouard V."/>
            <person name="Artiguenave F."/>
            <person name="Aury J.M."/>
            <person name="Badger J.H."/>
            <person name="Beszteri B."/>
            <person name="Billiau K."/>
            <person name="Bonnet E."/>
            <person name="Bothwell J.H."/>
            <person name="Bowler C."/>
            <person name="Boyen C."/>
            <person name="Brownlee C."/>
            <person name="Carrano C.J."/>
            <person name="Charrier B."/>
            <person name="Cho G.Y."/>
            <person name="Coelho S.M."/>
            <person name="Collen J."/>
            <person name="Corre E."/>
            <person name="Da Silva C."/>
            <person name="Delage L."/>
            <person name="Delaroque N."/>
            <person name="Dittami S.M."/>
            <person name="Doulbeau S."/>
            <person name="Elias M."/>
            <person name="Farnham G."/>
            <person name="Gachon C.M."/>
            <person name="Gschloessl B."/>
            <person name="Heesch S."/>
            <person name="Jabbari K."/>
            <person name="Jubin C."/>
            <person name="Kawai H."/>
            <person name="Kimura K."/>
            <person name="Kloareg B."/>
            <person name="Kupper F.C."/>
            <person name="Lang D."/>
            <person name="Le Bail A."/>
            <person name="Leblanc C."/>
            <person name="Lerouge P."/>
            <person name="Lohr M."/>
            <person name="Lopez P.J."/>
            <person name="Martens C."/>
            <person name="Maumus F."/>
            <person name="Michel G."/>
            <person name="Miranda-Saavedra D."/>
            <person name="Morales J."/>
            <person name="Moreau H."/>
            <person name="Motomura T."/>
            <person name="Nagasato C."/>
            <person name="Napoli C.A."/>
            <person name="Nelson D.R."/>
            <person name="Nyvall-Collen P."/>
            <person name="Peters A.F."/>
            <person name="Pommier C."/>
            <person name="Potin P."/>
            <person name="Poulain J."/>
            <person name="Quesneville H."/>
            <person name="Read B."/>
            <person name="Rensing S.A."/>
            <person name="Ritter A."/>
            <person name="Rousvoal S."/>
            <person name="Samanta M."/>
            <person name="Samson G."/>
            <person name="Schroeder D.C."/>
            <person name="Segurens B."/>
            <person name="Strittmatter M."/>
            <person name="Tonon T."/>
            <person name="Tregear J.W."/>
            <person name="Valentin K."/>
            <person name="von Dassow P."/>
            <person name="Yamagishi T."/>
            <person name="Van de Peer Y."/>
            <person name="Wincker P."/>
        </authorList>
    </citation>
    <scope>NUCLEOTIDE SEQUENCE [LARGE SCALE GENOMIC DNA]</scope>
    <source>
        <strain evidence="6">Ec32 / CCAP1310/4</strain>
    </source>
</reference>
<feature type="compositionally biased region" description="Basic and acidic residues" evidence="4">
    <location>
        <begin position="431"/>
        <end position="442"/>
    </location>
</feature>
<dbReference type="EMBL" id="FN648641">
    <property type="protein sequence ID" value="CBN77300.1"/>
    <property type="molecule type" value="Genomic_DNA"/>
</dbReference>
<evidence type="ECO:0000256" key="4">
    <source>
        <dbReference type="SAM" id="MobiDB-lite"/>
    </source>
</evidence>
<accession>D8LNE3</accession>
<dbReference type="Proteomes" id="UP000002630">
    <property type="component" value="Linkage Group LG22"/>
</dbReference>
<evidence type="ECO:0000313" key="6">
    <source>
        <dbReference type="Proteomes" id="UP000002630"/>
    </source>
</evidence>
<dbReference type="InterPro" id="IPR019734">
    <property type="entry name" value="TPR_rpt"/>
</dbReference>
<feature type="region of interest" description="Disordered" evidence="4">
    <location>
        <begin position="581"/>
        <end position="607"/>
    </location>
</feature>
<feature type="compositionally biased region" description="Gly residues" evidence="4">
    <location>
        <begin position="366"/>
        <end position="375"/>
    </location>
</feature>
<dbReference type="InParanoid" id="D8LNE3"/>
<evidence type="ECO:0008006" key="7">
    <source>
        <dbReference type="Google" id="ProtNLM"/>
    </source>
</evidence>
<evidence type="ECO:0000256" key="3">
    <source>
        <dbReference type="PROSITE-ProRule" id="PRU00339"/>
    </source>
</evidence>
<name>D8LNE3_ECTSI</name>
<feature type="compositionally biased region" description="Low complexity" evidence="4">
    <location>
        <begin position="343"/>
        <end position="365"/>
    </location>
</feature>
<dbReference type="PROSITE" id="PS50005">
    <property type="entry name" value="TPR"/>
    <property type="match status" value="1"/>
</dbReference>
<evidence type="ECO:0000313" key="5">
    <source>
        <dbReference type="EMBL" id="CBN77300.1"/>
    </source>
</evidence>
<organism evidence="5 6">
    <name type="scientific">Ectocarpus siliculosus</name>
    <name type="common">Brown alga</name>
    <name type="synonym">Conferva siliculosa</name>
    <dbReference type="NCBI Taxonomy" id="2880"/>
    <lineage>
        <taxon>Eukaryota</taxon>
        <taxon>Sar</taxon>
        <taxon>Stramenopiles</taxon>
        <taxon>Ochrophyta</taxon>
        <taxon>PX clade</taxon>
        <taxon>Phaeophyceae</taxon>
        <taxon>Ectocarpales</taxon>
        <taxon>Ectocarpaceae</taxon>
        <taxon>Ectocarpus</taxon>
    </lineage>
</organism>
<dbReference type="SMART" id="SM00028">
    <property type="entry name" value="TPR"/>
    <property type="match status" value="2"/>
</dbReference>
<protein>
    <recommendedName>
        <fullName evidence="7">TPR repeat-containing protein</fullName>
    </recommendedName>
</protein>
<keyword evidence="6" id="KW-1185">Reference proteome</keyword>
<dbReference type="eggNOG" id="ENOG502QSJ2">
    <property type="taxonomic scope" value="Eukaryota"/>
</dbReference>
<dbReference type="SUPFAM" id="SSF48452">
    <property type="entry name" value="TPR-like"/>
    <property type="match status" value="2"/>
</dbReference>
<feature type="region of interest" description="Disordered" evidence="4">
    <location>
        <begin position="412"/>
        <end position="503"/>
    </location>
</feature>
<feature type="region of interest" description="Disordered" evidence="4">
    <location>
        <begin position="341"/>
        <end position="399"/>
    </location>
</feature>
<feature type="compositionally biased region" description="Basic and acidic residues" evidence="4">
    <location>
        <begin position="453"/>
        <end position="471"/>
    </location>
</feature>
<dbReference type="Pfam" id="PF13181">
    <property type="entry name" value="TPR_8"/>
    <property type="match status" value="1"/>
</dbReference>
<dbReference type="Gene3D" id="1.25.40.10">
    <property type="entry name" value="Tetratricopeptide repeat domain"/>
    <property type="match status" value="1"/>
</dbReference>
<dbReference type="STRING" id="2880.D8LNE3"/>
<dbReference type="EMBL" id="FN649747">
    <property type="protein sequence ID" value="CBN77300.1"/>
    <property type="molecule type" value="Genomic_DNA"/>
</dbReference>
<dbReference type="InterPro" id="IPR011990">
    <property type="entry name" value="TPR-like_helical_dom_sf"/>
</dbReference>
<keyword evidence="2 3" id="KW-0802">TPR repeat</keyword>
<evidence type="ECO:0000256" key="1">
    <source>
        <dbReference type="ARBA" id="ARBA00022737"/>
    </source>
</evidence>
<dbReference type="GO" id="GO:0070062">
    <property type="term" value="C:extracellular exosome"/>
    <property type="evidence" value="ECO:0007669"/>
    <property type="project" value="TreeGrafter"/>
</dbReference>
<dbReference type="PANTHER" id="PTHR44314">
    <property type="entry name" value="CILIA- AND FLAGELLA-ASSOCIATED PROTEIN 70"/>
    <property type="match status" value="1"/>
</dbReference>
<proteinExistence type="predicted"/>
<gene>
    <name evidence="5" type="ORF">Esi_0044_0089</name>
</gene>
<dbReference type="GO" id="GO:0003341">
    <property type="term" value="P:cilium movement"/>
    <property type="evidence" value="ECO:0007669"/>
    <property type="project" value="TreeGrafter"/>
</dbReference>